<evidence type="ECO:0000256" key="7">
    <source>
        <dbReference type="ARBA" id="ARBA00023163"/>
    </source>
</evidence>
<dbReference type="PROSITE" id="PS50944">
    <property type="entry name" value="HTH_DTXR"/>
    <property type="match status" value="1"/>
</dbReference>
<dbReference type="InterPro" id="IPR022687">
    <property type="entry name" value="HTH_DTXR"/>
</dbReference>
<dbReference type="InterPro" id="IPR036388">
    <property type="entry name" value="WH-like_DNA-bd_sf"/>
</dbReference>
<evidence type="ECO:0000256" key="5">
    <source>
        <dbReference type="ARBA" id="ARBA00023015"/>
    </source>
</evidence>
<dbReference type="PATRIC" id="fig|649742.3.peg.869"/>
<dbReference type="GO" id="GO:0046914">
    <property type="term" value="F:transition metal ion binding"/>
    <property type="evidence" value="ECO:0007669"/>
    <property type="project" value="InterPro"/>
</dbReference>
<keyword evidence="6" id="KW-0238">DNA-binding</keyword>
<dbReference type="SMART" id="SM00529">
    <property type="entry name" value="HTH_DTXR"/>
    <property type="match status" value="1"/>
</dbReference>
<dbReference type="InterPro" id="IPR050536">
    <property type="entry name" value="DtxR_MntR_Metal-Reg"/>
</dbReference>
<dbReference type="Pfam" id="PF01325">
    <property type="entry name" value="Fe_dep_repress"/>
    <property type="match status" value="1"/>
</dbReference>
<dbReference type="SUPFAM" id="SSF50037">
    <property type="entry name" value="C-terminal domain of transcriptional repressors"/>
    <property type="match status" value="1"/>
</dbReference>
<organism evidence="9 10">
    <name type="scientific">Schaalia odontolytica F0309</name>
    <dbReference type="NCBI Taxonomy" id="649742"/>
    <lineage>
        <taxon>Bacteria</taxon>
        <taxon>Bacillati</taxon>
        <taxon>Actinomycetota</taxon>
        <taxon>Actinomycetes</taxon>
        <taxon>Actinomycetales</taxon>
        <taxon>Actinomycetaceae</taxon>
        <taxon>Schaalia</taxon>
    </lineage>
</organism>
<evidence type="ECO:0000256" key="3">
    <source>
        <dbReference type="ARBA" id="ARBA00011738"/>
    </source>
</evidence>
<dbReference type="SUPFAM" id="SSF47979">
    <property type="entry name" value="Iron-dependent repressor protein, dimerization domain"/>
    <property type="match status" value="1"/>
</dbReference>
<dbReference type="SUPFAM" id="SSF46785">
    <property type="entry name" value="Winged helix' DNA-binding domain"/>
    <property type="match status" value="1"/>
</dbReference>
<dbReference type="PANTHER" id="PTHR33238">
    <property type="entry name" value="IRON (METAL) DEPENDENT REPRESSOR, DTXR FAMILY"/>
    <property type="match status" value="1"/>
</dbReference>
<evidence type="ECO:0000259" key="8">
    <source>
        <dbReference type="PROSITE" id="PS50944"/>
    </source>
</evidence>
<dbReference type="InterPro" id="IPR038157">
    <property type="entry name" value="FeoA_core_dom"/>
</dbReference>
<dbReference type="InterPro" id="IPR036390">
    <property type="entry name" value="WH_DNA-bd_sf"/>
</dbReference>
<evidence type="ECO:0000256" key="4">
    <source>
        <dbReference type="ARBA" id="ARBA00023004"/>
    </source>
</evidence>
<comment type="similarity">
    <text evidence="2">Belongs to the DtxR/MntR family.</text>
</comment>
<dbReference type="InterPro" id="IPR008988">
    <property type="entry name" value="Transcriptional_repressor_C"/>
</dbReference>
<dbReference type="GO" id="GO:0045892">
    <property type="term" value="P:negative regulation of DNA-templated transcription"/>
    <property type="evidence" value="ECO:0007669"/>
    <property type="project" value="TreeGrafter"/>
</dbReference>
<dbReference type="GO" id="GO:0003700">
    <property type="term" value="F:DNA-binding transcription factor activity"/>
    <property type="evidence" value="ECO:0007669"/>
    <property type="project" value="InterPro"/>
</dbReference>
<dbReference type="EMBL" id="ACYT02000031">
    <property type="protein sequence ID" value="EFF79894.1"/>
    <property type="molecule type" value="Genomic_DNA"/>
</dbReference>
<accession>D4TYT9</accession>
<dbReference type="GO" id="GO:0046983">
    <property type="term" value="F:protein dimerization activity"/>
    <property type="evidence" value="ECO:0007669"/>
    <property type="project" value="InterPro"/>
</dbReference>
<evidence type="ECO:0000313" key="10">
    <source>
        <dbReference type="Proteomes" id="UP000003150"/>
    </source>
</evidence>
<dbReference type="GO" id="GO:0005737">
    <property type="term" value="C:cytoplasm"/>
    <property type="evidence" value="ECO:0007669"/>
    <property type="project" value="UniProtKB-SubCell"/>
</dbReference>
<comment type="subcellular location">
    <subcellularLocation>
        <location evidence="1">Cytoplasm</location>
    </subcellularLocation>
</comment>
<reference evidence="9 10" key="1">
    <citation type="submission" date="2009-10" db="EMBL/GenBank/DDBJ databases">
        <authorList>
            <person name="Weinstock G."/>
            <person name="Sodergren E."/>
            <person name="Clifton S."/>
            <person name="Fulton L."/>
            <person name="Fulton B."/>
            <person name="Courtney L."/>
            <person name="Fronick C."/>
            <person name="Harrison M."/>
            <person name="Strong C."/>
            <person name="Farmer C."/>
            <person name="Delahaunty K."/>
            <person name="Markovic C."/>
            <person name="Hall O."/>
            <person name="Minx P."/>
            <person name="Tomlinson C."/>
            <person name="Mitreva M."/>
            <person name="Nelson J."/>
            <person name="Hou S."/>
            <person name="Wollam A."/>
            <person name="Pepin K.H."/>
            <person name="Johnson M."/>
            <person name="Bhonagiri V."/>
            <person name="Nash W.E."/>
            <person name="Warren W."/>
            <person name="Chinwalla A."/>
            <person name="Mardis E.R."/>
            <person name="Wilson R.K."/>
        </authorList>
    </citation>
    <scope>NUCLEOTIDE SEQUENCE [LARGE SCALE GENOMIC DNA]</scope>
    <source>
        <strain evidence="9 10">F0309</strain>
    </source>
</reference>
<dbReference type="GO" id="GO:0003677">
    <property type="term" value="F:DNA binding"/>
    <property type="evidence" value="ECO:0007669"/>
    <property type="project" value="UniProtKB-KW"/>
</dbReference>
<comment type="caution">
    <text evidence="9">The sequence shown here is derived from an EMBL/GenBank/DDBJ whole genome shotgun (WGS) entry which is preliminary data.</text>
</comment>
<evidence type="ECO:0000256" key="2">
    <source>
        <dbReference type="ARBA" id="ARBA00007871"/>
    </source>
</evidence>
<gene>
    <name evidence="9" type="ORF">HMPREF0970_01117</name>
</gene>
<evidence type="ECO:0000313" key="9">
    <source>
        <dbReference type="EMBL" id="EFF79894.1"/>
    </source>
</evidence>
<dbReference type="Gene3D" id="2.30.30.90">
    <property type="match status" value="1"/>
</dbReference>
<dbReference type="Pfam" id="PF02742">
    <property type="entry name" value="Fe_dep_repr_C"/>
    <property type="match status" value="1"/>
</dbReference>
<evidence type="ECO:0000256" key="1">
    <source>
        <dbReference type="ARBA" id="ARBA00004496"/>
    </source>
</evidence>
<dbReference type="PANTHER" id="PTHR33238:SF10">
    <property type="entry name" value="IRON-DEPENDENT REPRESSOR IDER"/>
    <property type="match status" value="1"/>
</dbReference>
<proteinExistence type="inferred from homology"/>
<dbReference type="HOGENOM" id="CLU_069532_0_0_11"/>
<dbReference type="InterPro" id="IPR001367">
    <property type="entry name" value="Fe_dep_repressor"/>
</dbReference>
<dbReference type="InterPro" id="IPR036421">
    <property type="entry name" value="Fe_dep_repressor_sf"/>
</dbReference>
<dbReference type="Gene3D" id="1.10.10.10">
    <property type="entry name" value="Winged helix-like DNA-binding domain superfamily/Winged helix DNA-binding domain"/>
    <property type="match status" value="1"/>
</dbReference>
<name>D4TYT9_9ACTO</name>
<protein>
    <submittedName>
        <fullName evidence="9">Iron dependent repressor DNA binding domain protein</fullName>
    </submittedName>
</protein>
<keyword evidence="4" id="KW-0408">Iron</keyword>
<dbReference type="Proteomes" id="UP000003150">
    <property type="component" value="Unassembled WGS sequence"/>
</dbReference>
<evidence type="ECO:0000256" key="6">
    <source>
        <dbReference type="ARBA" id="ARBA00023125"/>
    </source>
</evidence>
<keyword evidence="7" id="KW-0804">Transcription</keyword>
<keyword evidence="5" id="KW-0805">Transcription regulation</keyword>
<sequence>MFITYLMKEADVADLIDTTEMYLKTILELEEDGVTPLRARIVDRLGHSGPTVSQTVARMERDGLLHVMGDRRLELTDTGRARATEVLRKHRLAERLLLDVIGMDWAQVHDEACRWEHVMSDAVEARLEELLSNTCVDPYGNPMPGCAPLEGAYSAELAVRSLEAGALTLARIGEPIQADAELLASFDELGLRSGARVGLSAHGDVVRVAALDEAGEVRGYLTIPMALAAHLFVRDE</sequence>
<comment type="subunit">
    <text evidence="3">Homodimer.</text>
</comment>
<dbReference type="InterPro" id="IPR022689">
    <property type="entry name" value="Iron_dep_repressor"/>
</dbReference>
<feature type="domain" description="HTH dtxR-type" evidence="8">
    <location>
        <begin position="15"/>
        <end position="76"/>
    </location>
</feature>
<dbReference type="AlphaFoldDB" id="D4TYT9"/>